<dbReference type="RefSeq" id="WP_057854924.1">
    <property type="nucleotide sequence ID" value="NZ_LLXX01000208.1"/>
</dbReference>
<evidence type="ECO:0000256" key="2">
    <source>
        <dbReference type="ARBA" id="ARBA00023125"/>
    </source>
</evidence>
<dbReference type="PANTHER" id="PTHR44688">
    <property type="entry name" value="DNA-BINDING TRANSCRIPTIONAL ACTIVATOR DEVR_DOSR"/>
    <property type="match status" value="1"/>
</dbReference>
<evidence type="ECO:0000313" key="5">
    <source>
        <dbReference type="EMBL" id="KRQ94918.1"/>
    </source>
</evidence>
<reference evidence="5 6" key="1">
    <citation type="submission" date="2014-03" db="EMBL/GenBank/DDBJ databases">
        <title>Bradyrhizobium valentinum sp. nov., isolated from effective nodules of Lupinus mariae-josephae, a lupine endemic of basic-lime soils in Eastern Spain.</title>
        <authorList>
            <person name="Duran D."/>
            <person name="Rey L."/>
            <person name="Navarro A."/>
            <person name="Busquets A."/>
            <person name="Imperial J."/>
            <person name="Ruiz-Argueso T."/>
        </authorList>
    </citation>
    <scope>NUCLEOTIDE SEQUENCE [LARGE SCALE GENOMIC DNA]</scope>
    <source>
        <strain evidence="5 6">LmjM3</strain>
    </source>
</reference>
<dbReference type="OrthoDB" id="256105at2"/>
<organism evidence="5 6">
    <name type="scientific">Bradyrhizobium valentinum</name>
    <dbReference type="NCBI Taxonomy" id="1518501"/>
    <lineage>
        <taxon>Bacteria</taxon>
        <taxon>Pseudomonadati</taxon>
        <taxon>Pseudomonadota</taxon>
        <taxon>Alphaproteobacteria</taxon>
        <taxon>Hyphomicrobiales</taxon>
        <taxon>Nitrobacteraceae</taxon>
        <taxon>Bradyrhizobium</taxon>
    </lineage>
</organism>
<dbReference type="AlphaFoldDB" id="A0A0R3LJR5"/>
<keyword evidence="3" id="KW-0804">Transcription</keyword>
<dbReference type="SMART" id="SM00421">
    <property type="entry name" value="HTH_LUXR"/>
    <property type="match status" value="1"/>
</dbReference>
<dbReference type="InterPro" id="IPR016032">
    <property type="entry name" value="Sig_transdc_resp-reg_C-effctor"/>
</dbReference>
<evidence type="ECO:0000256" key="1">
    <source>
        <dbReference type="ARBA" id="ARBA00023015"/>
    </source>
</evidence>
<dbReference type="STRING" id="1518501.CQ10_16605"/>
<dbReference type="PRINTS" id="PR00038">
    <property type="entry name" value="HTHLUXR"/>
</dbReference>
<protein>
    <submittedName>
        <fullName evidence="5">LuxR family transcriptional regulator</fullName>
    </submittedName>
</protein>
<dbReference type="GO" id="GO:0006355">
    <property type="term" value="P:regulation of DNA-templated transcription"/>
    <property type="evidence" value="ECO:0007669"/>
    <property type="project" value="InterPro"/>
</dbReference>
<gene>
    <name evidence="5" type="ORF">CP49_29275</name>
</gene>
<evidence type="ECO:0000259" key="4">
    <source>
        <dbReference type="PROSITE" id="PS50043"/>
    </source>
</evidence>
<name>A0A0R3LJR5_9BRAD</name>
<comment type="caution">
    <text evidence="5">The sequence shown here is derived from an EMBL/GenBank/DDBJ whole genome shotgun (WGS) entry which is preliminary data.</text>
</comment>
<dbReference type="PANTHER" id="PTHR44688:SF16">
    <property type="entry name" value="DNA-BINDING TRANSCRIPTIONAL ACTIVATOR DEVR_DOSR"/>
    <property type="match status" value="1"/>
</dbReference>
<dbReference type="EMBL" id="LLXX01000208">
    <property type="protein sequence ID" value="KRQ94918.1"/>
    <property type="molecule type" value="Genomic_DNA"/>
</dbReference>
<accession>A0A0R3LJR5</accession>
<dbReference type="Proteomes" id="UP000051913">
    <property type="component" value="Unassembled WGS sequence"/>
</dbReference>
<dbReference type="PROSITE" id="PS50043">
    <property type="entry name" value="HTH_LUXR_2"/>
    <property type="match status" value="1"/>
</dbReference>
<dbReference type="Gene3D" id="1.10.10.10">
    <property type="entry name" value="Winged helix-like DNA-binding domain superfamily/Winged helix DNA-binding domain"/>
    <property type="match status" value="1"/>
</dbReference>
<proteinExistence type="predicted"/>
<evidence type="ECO:0000313" key="6">
    <source>
        <dbReference type="Proteomes" id="UP000051913"/>
    </source>
</evidence>
<dbReference type="GO" id="GO:0003677">
    <property type="term" value="F:DNA binding"/>
    <property type="evidence" value="ECO:0007669"/>
    <property type="project" value="UniProtKB-KW"/>
</dbReference>
<feature type="domain" description="HTH luxR-type" evidence="4">
    <location>
        <begin position="199"/>
        <end position="264"/>
    </location>
</feature>
<keyword evidence="6" id="KW-1185">Reference proteome</keyword>
<sequence length="265" mass="30168">MHLSTDPIDPQNQDVYALWDRLADFSVADGDAALTHLLSALRTMLSARNVLWGAVVRLPSPKRTDPLLGWRPRLVRVLDPIPAVAASVQKQYDTLWSNNVDLSQILSVSGDEPFRVRRLFEALPPEWFEGEHYRRHYLDVGFADSISVRVALNDDVRIHLFVFRDAQAPRFSAHDGQRLGFTMRGLRWFHRRQLLSHGLLIADAALTPAERRVLLALLDGHAEKEIAQKFDQSPNTTHFHVKSIYAKFGVRNRATLAALWLGKLR</sequence>
<keyword evidence="1" id="KW-0805">Transcription regulation</keyword>
<dbReference type="InterPro" id="IPR036388">
    <property type="entry name" value="WH-like_DNA-bd_sf"/>
</dbReference>
<dbReference type="SUPFAM" id="SSF46894">
    <property type="entry name" value="C-terminal effector domain of the bipartite response regulators"/>
    <property type="match status" value="1"/>
</dbReference>
<dbReference type="CDD" id="cd06170">
    <property type="entry name" value="LuxR_C_like"/>
    <property type="match status" value="1"/>
</dbReference>
<evidence type="ECO:0000256" key="3">
    <source>
        <dbReference type="ARBA" id="ARBA00023163"/>
    </source>
</evidence>
<dbReference type="Pfam" id="PF00196">
    <property type="entry name" value="GerE"/>
    <property type="match status" value="1"/>
</dbReference>
<dbReference type="InterPro" id="IPR000792">
    <property type="entry name" value="Tscrpt_reg_LuxR_C"/>
</dbReference>
<keyword evidence="2" id="KW-0238">DNA-binding</keyword>